<comment type="caution">
    <text evidence="2">The sequence shown here is derived from an EMBL/GenBank/DDBJ whole genome shotgun (WGS) entry which is preliminary data.</text>
</comment>
<accession>A0A5J5EPJ9</accession>
<feature type="compositionally biased region" description="Basic and acidic residues" evidence="1">
    <location>
        <begin position="125"/>
        <end position="147"/>
    </location>
</feature>
<organism evidence="2 3">
    <name type="scientific">Sphaerosporella brunnea</name>
    <dbReference type="NCBI Taxonomy" id="1250544"/>
    <lineage>
        <taxon>Eukaryota</taxon>
        <taxon>Fungi</taxon>
        <taxon>Dikarya</taxon>
        <taxon>Ascomycota</taxon>
        <taxon>Pezizomycotina</taxon>
        <taxon>Pezizomycetes</taxon>
        <taxon>Pezizales</taxon>
        <taxon>Pyronemataceae</taxon>
        <taxon>Sphaerosporella</taxon>
    </lineage>
</organism>
<evidence type="ECO:0000313" key="2">
    <source>
        <dbReference type="EMBL" id="KAA8898662.1"/>
    </source>
</evidence>
<gene>
    <name evidence="2" type="ORF">FN846DRAFT_892740</name>
</gene>
<sequence length="182" mass="20738">MSKTKAVEGIDHLLMASEYKPLPGTMKPTKMMTDQHRLRVSPVFLDRNDVLTEKLMKMVHNAYDDLCELREGQCWPDDVRYAKLEQFVVAPVAAAFTTALVRQRGGFAEQTAAVTRQGVGFPDVRTQRKFDRQKTGCDRQSKEDKLSSRNNNKGDLVPPKGERRRKPPFVTAEPDMRGWETV</sequence>
<name>A0A5J5EPJ9_9PEZI</name>
<keyword evidence="3" id="KW-1185">Reference proteome</keyword>
<dbReference type="Proteomes" id="UP000326924">
    <property type="component" value="Unassembled WGS sequence"/>
</dbReference>
<evidence type="ECO:0000256" key="1">
    <source>
        <dbReference type="SAM" id="MobiDB-lite"/>
    </source>
</evidence>
<feature type="region of interest" description="Disordered" evidence="1">
    <location>
        <begin position="124"/>
        <end position="182"/>
    </location>
</feature>
<dbReference type="EMBL" id="VXIS01000180">
    <property type="protein sequence ID" value="KAA8898662.1"/>
    <property type="molecule type" value="Genomic_DNA"/>
</dbReference>
<proteinExistence type="predicted"/>
<dbReference type="InParanoid" id="A0A5J5EPJ9"/>
<evidence type="ECO:0000313" key="3">
    <source>
        <dbReference type="Proteomes" id="UP000326924"/>
    </source>
</evidence>
<dbReference type="AlphaFoldDB" id="A0A5J5EPJ9"/>
<protein>
    <submittedName>
        <fullName evidence="2">Uncharacterized protein</fullName>
    </submittedName>
</protein>
<reference evidence="2 3" key="1">
    <citation type="submission" date="2019-09" db="EMBL/GenBank/DDBJ databases">
        <title>Draft genome of the ectomycorrhizal ascomycete Sphaerosporella brunnea.</title>
        <authorList>
            <consortium name="DOE Joint Genome Institute"/>
            <person name="Benucci G.M."/>
            <person name="Marozzi G."/>
            <person name="Antonielli L."/>
            <person name="Sanchez S."/>
            <person name="Marco P."/>
            <person name="Wang X."/>
            <person name="Falini L.B."/>
            <person name="Barry K."/>
            <person name="Haridas S."/>
            <person name="Lipzen A."/>
            <person name="Labutti K."/>
            <person name="Grigoriev I.V."/>
            <person name="Murat C."/>
            <person name="Martin F."/>
            <person name="Albertini E."/>
            <person name="Donnini D."/>
            <person name="Bonito G."/>
        </authorList>
    </citation>
    <scope>NUCLEOTIDE SEQUENCE [LARGE SCALE GENOMIC DNA]</scope>
    <source>
        <strain evidence="2 3">Sb_GMNB300</strain>
    </source>
</reference>